<comment type="subcellular location">
    <subcellularLocation>
        <location evidence="1">Nucleus</location>
    </subcellularLocation>
</comment>
<keyword evidence="4" id="KW-0539">Nucleus</keyword>
<evidence type="ECO:0000259" key="6">
    <source>
        <dbReference type="SMART" id="SM00415"/>
    </source>
</evidence>
<accession>A0AAW2HW18</accession>
<dbReference type="GO" id="GO:0043565">
    <property type="term" value="F:sequence-specific DNA binding"/>
    <property type="evidence" value="ECO:0007669"/>
    <property type="project" value="InterPro"/>
</dbReference>
<dbReference type="InterPro" id="IPR000232">
    <property type="entry name" value="HSF_DNA-bd"/>
</dbReference>
<dbReference type="PANTHER" id="PTHR10015:SF465">
    <property type="entry name" value="HSF-TYPE DNA-BINDING DOMAIN-CONTAINING PROTEIN"/>
    <property type="match status" value="1"/>
</dbReference>
<dbReference type="AlphaFoldDB" id="A0AAW2HW18"/>
<keyword evidence="3" id="KW-0238">DNA-binding</keyword>
<dbReference type="GO" id="GO:0003700">
    <property type="term" value="F:DNA-binding transcription factor activity"/>
    <property type="evidence" value="ECO:0007669"/>
    <property type="project" value="InterPro"/>
</dbReference>
<dbReference type="GO" id="GO:0005634">
    <property type="term" value="C:nucleus"/>
    <property type="evidence" value="ECO:0007669"/>
    <property type="project" value="UniProtKB-SubCell"/>
</dbReference>
<evidence type="ECO:0000256" key="4">
    <source>
        <dbReference type="ARBA" id="ARBA00023242"/>
    </source>
</evidence>
<name>A0AAW2HW18_9NEOP</name>
<dbReference type="InterPro" id="IPR036390">
    <property type="entry name" value="WH_DNA-bd_sf"/>
</dbReference>
<dbReference type="Pfam" id="PF00447">
    <property type="entry name" value="HSF_DNA-bind"/>
    <property type="match status" value="1"/>
</dbReference>
<proteinExistence type="inferred from homology"/>
<reference evidence="7" key="1">
    <citation type="journal article" date="2024" name="Gigascience">
        <title>Chromosome-level genome of the poultry shaft louse Menopon gallinae provides insight into the host-switching and adaptive evolution of parasitic lice.</title>
        <authorList>
            <person name="Xu Y."/>
            <person name="Ma L."/>
            <person name="Liu S."/>
            <person name="Liang Y."/>
            <person name="Liu Q."/>
            <person name="He Z."/>
            <person name="Tian L."/>
            <person name="Duan Y."/>
            <person name="Cai W."/>
            <person name="Li H."/>
            <person name="Song F."/>
        </authorList>
    </citation>
    <scope>NUCLEOTIDE SEQUENCE</scope>
    <source>
        <strain evidence="7">Cailab_2023a</strain>
    </source>
</reference>
<gene>
    <name evidence="7" type="ORF">PYX00_006524</name>
</gene>
<dbReference type="SUPFAM" id="SSF46785">
    <property type="entry name" value="Winged helix' DNA-binding domain"/>
    <property type="match status" value="1"/>
</dbReference>
<evidence type="ECO:0000256" key="1">
    <source>
        <dbReference type="ARBA" id="ARBA00004123"/>
    </source>
</evidence>
<evidence type="ECO:0000256" key="5">
    <source>
        <dbReference type="RuleBase" id="RU004020"/>
    </source>
</evidence>
<sequence>MHTVFKNNSENSQKKKDGNILSMGDEDFYVLKFPHKLWRIVNECNTGAIQWGIYGKTILIDYNLFQAQYLECEVPKFKTRNMTSFVRQLNMYGFKKMQTQVKNDSSRCCNIHEFFHNCFRFGRNDLLDSVKRRPTPLKNTRVVQNLEYHNQSRLQMCRAAFAKALQKSRDRLHQGGRGFSVLAQEGSGGESTPENNNAFNFQIIPVENSLKNSLVENGNKSLTVEVSSEFQNYIDMNPDVQDSRNDSENSSVEENVFENQELELTSIETDDRSIHYLDQNSLGETENDYFMDVNKSSILRGNHSVQVKKGFDGSNYVIDLMVGCPDEGNMENVVTKVLETELYNGEENQEVEIRTSECLIVINSSPMDENQAVLNSDSDRRERCDNNGVEEFYDSITKSYLGL</sequence>
<dbReference type="InterPro" id="IPR036388">
    <property type="entry name" value="WH-like_DNA-bd_sf"/>
</dbReference>
<comment type="caution">
    <text evidence="7">The sequence shown here is derived from an EMBL/GenBank/DDBJ whole genome shotgun (WGS) entry which is preliminary data.</text>
</comment>
<comment type="similarity">
    <text evidence="2 5">Belongs to the HSF family.</text>
</comment>
<evidence type="ECO:0000313" key="7">
    <source>
        <dbReference type="EMBL" id="KAL0273977.1"/>
    </source>
</evidence>
<evidence type="ECO:0000256" key="2">
    <source>
        <dbReference type="ARBA" id="ARBA00006403"/>
    </source>
</evidence>
<organism evidence="7">
    <name type="scientific">Menopon gallinae</name>
    <name type="common">poultry shaft louse</name>
    <dbReference type="NCBI Taxonomy" id="328185"/>
    <lineage>
        <taxon>Eukaryota</taxon>
        <taxon>Metazoa</taxon>
        <taxon>Ecdysozoa</taxon>
        <taxon>Arthropoda</taxon>
        <taxon>Hexapoda</taxon>
        <taxon>Insecta</taxon>
        <taxon>Pterygota</taxon>
        <taxon>Neoptera</taxon>
        <taxon>Paraneoptera</taxon>
        <taxon>Psocodea</taxon>
        <taxon>Troctomorpha</taxon>
        <taxon>Phthiraptera</taxon>
        <taxon>Amblycera</taxon>
        <taxon>Menoponidae</taxon>
        <taxon>Menopon</taxon>
    </lineage>
</organism>
<feature type="domain" description="HSF-type DNA-binding" evidence="6">
    <location>
        <begin position="29"/>
        <end position="133"/>
    </location>
</feature>
<dbReference type="PANTHER" id="PTHR10015">
    <property type="entry name" value="HEAT SHOCK TRANSCRIPTION FACTOR"/>
    <property type="match status" value="1"/>
</dbReference>
<dbReference type="EMBL" id="JARGDH010000003">
    <property type="protein sequence ID" value="KAL0273977.1"/>
    <property type="molecule type" value="Genomic_DNA"/>
</dbReference>
<dbReference type="Gene3D" id="1.10.10.10">
    <property type="entry name" value="Winged helix-like DNA-binding domain superfamily/Winged helix DNA-binding domain"/>
    <property type="match status" value="1"/>
</dbReference>
<dbReference type="SMART" id="SM00415">
    <property type="entry name" value="HSF"/>
    <property type="match status" value="1"/>
</dbReference>
<evidence type="ECO:0000256" key="3">
    <source>
        <dbReference type="ARBA" id="ARBA00023125"/>
    </source>
</evidence>
<protein>
    <recommendedName>
        <fullName evidence="6">HSF-type DNA-binding domain-containing protein</fullName>
    </recommendedName>
</protein>